<dbReference type="Proteomes" id="UP000247810">
    <property type="component" value="Unassembled WGS sequence"/>
</dbReference>
<dbReference type="VEuPathDB" id="FungiDB:BO71DRAFT_104276"/>
<organism evidence="1 2">
    <name type="scientific">Aspergillus ellipticus CBS 707.79</name>
    <dbReference type="NCBI Taxonomy" id="1448320"/>
    <lineage>
        <taxon>Eukaryota</taxon>
        <taxon>Fungi</taxon>
        <taxon>Dikarya</taxon>
        <taxon>Ascomycota</taxon>
        <taxon>Pezizomycotina</taxon>
        <taxon>Eurotiomycetes</taxon>
        <taxon>Eurotiomycetidae</taxon>
        <taxon>Eurotiales</taxon>
        <taxon>Aspergillaceae</taxon>
        <taxon>Aspergillus</taxon>
        <taxon>Aspergillus subgen. Circumdati</taxon>
    </lineage>
</organism>
<reference evidence="1 2" key="1">
    <citation type="submission" date="2018-02" db="EMBL/GenBank/DDBJ databases">
        <title>The genomes of Aspergillus section Nigri reveals drivers in fungal speciation.</title>
        <authorList>
            <consortium name="DOE Joint Genome Institute"/>
            <person name="Vesth T.C."/>
            <person name="Nybo J."/>
            <person name="Theobald S."/>
            <person name="Brandl J."/>
            <person name="Frisvad J.C."/>
            <person name="Nielsen K.F."/>
            <person name="Lyhne E.K."/>
            <person name="Kogle M.E."/>
            <person name="Kuo A."/>
            <person name="Riley R."/>
            <person name="Clum A."/>
            <person name="Nolan M."/>
            <person name="Lipzen A."/>
            <person name="Salamov A."/>
            <person name="Henrissat B."/>
            <person name="Wiebenga A."/>
            <person name="De vries R.P."/>
            <person name="Grigoriev I.V."/>
            <person name="Mortensen U.H."/>
            <person name="Andersen M.R."/>
            <person name="Baker S.E."/>
        </authorList>
    </citation>
    <scope>NUCLEOTIDE SEQUENCE [LARGE SCALE GENOMIC DNA]</scope>
    <source>
        <strain evidence="1 2">CBS 707.79</strain>
    </source>
</reference>
<accession>A0A319CXR6</accession>
<gene>
    <name evidence="1" type="ORF">BO71DRAFT_104276</name>
</gene>
<dbReference type="EMBL" id="KZ826019">
    <property type="protein sequence ID" value="PYH89660.1"/>
    <property type="molecule type" value="Genomic_DNA"/>
</dbReference>
<proteinExistence type="predicted"/>
<sequence>MCSSFYFLSICSVQCTRTASRLYLTILGPSNIIHVNLRSVITKGSAPTAELQRERHLLWPSST</sequence>
<evidence type="ECO:0000313" key="2">
    <source>
        <dbReference type="Proteomes" id="UP000247810"/>
    </source>
</evidence>
<keyword evidence="2" id="KW-1185">Reference proteome</keyword>
<name>A0A319CXR6_9EURO</name>
<evidence type="ECO:0000313" key="1">
    <source>
        <dbReference type="EMBL" id="PYH89660.1"/>
    </source>
</evidence>
<dbReference type="AlphaFoldDB" id="A0A319CXR6"/>
<protein>
    <submittedName>
        <fullName evidence="1">Uncharacterized protein</fullName>
    </submittedName>
</protein>